<dbReference type="InterPro" id="IPR049092">
    <property type="entry name" value="MIOS_a-sol"/>
</dbReference>
<accession>A0A9P6J2X4</accession>
<dbReference type="GO" id="GO:0016787">
    <property type="term" value="F:hydrolase activity"/>
    <property type="evidence" value="ECO:0007669"/>
    <property type="project" value="UniProtKB-KW"/>
</dbReference>
<organism evidence="13 14">
    <name type="scientific">Mortierella alpina</name>
    <name type="common">Oleaginous fungus</name>
    <name type="synonym">Mortierella renispora</name>
    <dbReference type="NCBI Taxonomy" id="64518"/>
    <lineage>
        <taxon>Eukaryota</taxon>
        <taxon>Fungi</taxon>
        <taxon>Fungi incertae sedis</taxon>
        <taxon>Mucoromycota</taxon>
        <taxon>Mortierellomycotina</taxon>
        <taxon>Mortierellomycetes</taxon>
        <taxon>Mortierellales</taxon>
        <taxon>Mortierellaceae</taxon>
        <taxon>Mortierella</taxon>
    </lineage>
</organism>
<feature type="short sequence motif" description="Q motif" evidence="8">
    <location>
        <begin position="1031"/>
        <end position="1059"/>
    </location>
</feature>
<dbReference type="InterPro" id="IPR014014">
    <property type="entry name" value="RNA_helicase_DEAD_Q_motif"/>
</dbReference>
<dbReference type="SUPFAM" id="SSF52540">
    <property type="entry name" value="P-loop containing nucleoside triphosphate hydrolases"/>
    <property type="match status" value="1"/>
</dbReference>
<evidence type="ECO:0000256" key="5">
    <source>
        <dbReference type="ARBA" id="ARBA00022801"/>
    </source>
</evidence>
<dbReference type="SMART" id="SM00320">
    <property type="entry name" value="WD40"/>
    <property type="match status" value="3"/>
</dbReference>
<dbReference type="InterPro" id="IPR019775">
    <property type="entry name" value="WD40_repeat_CS"/>
</dbReference>
<dbReference type="CDD" id="cd18787">
    <property type="entry name" value="SF2_C_DEAD"/>
    <property type="match status" value="1"/>
</dbReference>
<dbReference type="InterPro" id="IPR027417">
    <property type="entry name" value="P-loop_NTPase"/>
</dbReference>
<dbReference type="SMART" id="SM00487">
    <property type="entry name" value="DEXDc"/>
    <property type="match status" value="1"/>
</dbReference>
<feature type="region of interest" description="Disordered" evidence="9">
    <location>
        <begin position="1"/>
        <end position="34"/>
    </location>
</feature>
<evidence type="ECO:0000259" key="12">
    <source>
        <dbReference type="PROSITE" id="PS51195"/>
    </source>
</evidence>
<dbReference type="PROSITE" id="PS51195">
    <property type="entry name" value="Q_MOTIF"/>
    <property type="match status" value="1"/>
</dbReference>
<evidence type="ECO:0000259" key="11">
    <source>
        <dbReference type="PROSITE" id="PS51194"/>
    </source>
</evidence>
<keyword evidence="4" id="KW-0547">Nucleotide-binding</keyword>
<dbReference type="InterPro" id="IPR014001">
    <property type="entry name" value="Helicase_ATP-bd"/>
</dbReference>
<evidence type="ECO:0000256" key="9">
    <source>
        <dbReference type="SAM" id="MobiDB-lite"/>
    </source>
</evidence>
<evidence type="ECO:0000256" key="1">
    <source>
        <dbReference type="ARBA" id="ARBA00012552"/>
    </source>
</evidence>
<dbReference type="GO" id="GO:0003724">
    <property type="term" value="F:RNA helicase activity"/>
    <property type="evidence" value="ECO:0007669"/>
    <property type="project" value="UniProtKB-EC"/>
</dbReference>
<feature type="domain" description="Helicase C-terminal" evidence="11">
    <location>
        <begin position="1262"/>
        <end position="1422"/>
    </location>
</feature>
<feature type="region of interest" description="Disordered" evidence="9">
    <location>
        <begin position="1458"/>
        <end position="1498"/>
    </location>
</feature>
<dbReference type="SUPFAM" id="SSF50978">
    <property type="entry name" value="WD40 repeat-like"/>
    <property type="match status" value="1"/>
</dbReference>
<keyword evidence="7" id="KW-0067">ATP-binding</keyword>
<dbReference type="PROSITE" id="PS00039">
    <property type="entry name" value="DEAD_ATP_HELICASE"/>
    <property type="match status" value="1"/>
</dbReference>
<name>A0A9P6J2X4_MORAP</name>
<evidence type="ECO:0000313" key="13">
    <source>
        <dbReference type="EMBL" id="KAF9960167.1"/>
    </source>
</evidence>
<dbReference type="InterPro" id="IPR001650">
    <property type="entry name" value="Helicase_C-like"/>
</dbReference>
<keyword evidence="5" id="KW-0378">Hydrolase</keyword>
<keyword evidence="6" id="KW-0347">Helicase</keyword>
<dbReference type="EMBL" id="JAAAHY010000641">
    <property type="protein sequence ID" value="KAF9960167.1"/>
    <property type="molecule type" value="Genomic_DNA"/>
</dbReference>
<reference evidence="13" key="1">
    <citation type="journal article" date="2020" name="Fungal Divers.">
        <title>Resolving the Mortierellaceae phylogeny through synthesis of multi-gene phylogenetics and phylogenomics.</title>
        <authorList>
            <person name="Vandepol N."/>
            <person name="Liber J."/>
            <person name="Desiro A."/>
            <person name="Na H."/>
            <person name="Kennedy M."/>
            <person name="Barry K."/>
            <person name="Grigoriev I.V."/>
            <person name="Miller A.N."/>
            <person name="O'Donnell K."/>
            <person name="Stajich J.E."/>
            <person name="Bonito G."/>
        </authorList>
    </citation>
    <scope>NUCLEOTIDE SEQUENCE</scope>
    <source>
        <strain evidence="13">CK1249</strain>
    </source>
</reference>
<evidence type="ECO:0000256" key="7">
    <source>
        <dbReference type="ARBA" id="ARBA00022840"/>
    </source>
</evidence>
<sequence length="1498" mass="162634">MSRGSDTSYAPSGSISGGNRSATGSLQTSRFGRTSEMSESYFDTRLSMNPLSLAENTSNARALNASSFDHSTDVRPLCQYGSSEVISSCAWFTNQPKILAAGMGMKYIRVYDTREDPNSPSSMVISTKAVHGLCMDPFHEDRMASCSDDGIIKIWDIRNPAQPILSFYTGPKSAPQSSSTLVRISFNPQRSGLLASLTKEATCLKVWDIQEGTVRAPKTLSRMDSNHALDAGAQQGAGASSGLLSRSHDREGLQTVRESESDEAEIGVPILWKSRRTNPSSKSLQSFAWIPTFVSNSTSGLISINKESLIETTILKETSQIAWEPKGALVVSDGNAISCFPSQRSLAATAPEPAPQHALSEMRKRGSKVLNLQLPANRKVNGDSTGPTDLASSNPPPSISIVLPTGLNPTSGADPTKANGIAGTDPTRRPSLTAIVNSGWISATAAQVDQSLEQDISVTMREGAIKGYSMDATTNISLVAPGALRDFWAWMIRAEKIAQRDGARIGKFDFSYQGVLPVLLGNGVSRRSTPSGTPRAMSPLPRSSSSDLSSQLSKQADEIPIVPTLKLAQRKLALKLCGSELTRSDLRKTVEKLESEGSYEVAAGWALFHGELDLAIEVLSRGDDKLKLMSIVVAGFNRSHSSIAGTTLGSLNSNSEKSANSAWKAQCKTHSQGQSSPYIRAIFSYIGSGDWRDVLEEKSLSLADRVGVALRFMSDDELMAYIQTTAEGHTNSGEIDGMILTGLTETGLDLLTNYVNRTGDIQTATLASSVAVPRYFKDSRVDEWVEYYRDLLDRWQLYYTRARFDIARGRCIQHSTLSGVSAADMTPTQIYVRCTFCNQSIARNLLVPGVRGRDGRRLMVPGGTGPGGGHGIHGHDKQGSMGGMGQGAGAVPGAAGGGSGPAANSNKSVVCPSCSKPLPRCAICLLHLGVPAEGNAALGAWSSLGHKATGETGKWGPKEVTNPNARVIWASEREVYEWDGSYTDETAPVNEELEKELFGDEHRVDRGIYFEKYHEALVAVKGGPDERRPMDKFEDTQLHPTVAENILRMKYKDPTPIQKHGIPLILAGYDLLACAQTGSGKTAAFILPILSKLLYKMREVSRNQPGARRVKTAPMALIILPTRELGIQMFDDARRFTYKSRLRPVVIYGGAEARPQKEQLARGCDILIATPGRLVDALERGWVSLAKVQHIVLDEADRMLDMGFEPLVRQILISSDLPREESLQTIMLSATFPRAIQLLARDFLKDDYARLRIGRIGGASSDIIQKVLKVEEHEKEEEIVELLLSQPPSRTMIFVETKRRADYLDDKLYNLHFPCVSLHGDRNQVERELAIEAFKSGRSPILITTSIASRGLDIKDVLHVVNYDLCSDIDEYVHRIGRTGRAGNPGLATTFFNDRNMGIASQLIKILVESKQDVPAFLRELDATEAALETDEADDFVEEDDLAATDDTNNIVEWGAAATGKTNDGTAQASSGWGTVGDEHKKAGDTNGWAGAGVRDGW</sequence>
<feature type="region of interest" description="Disordered" evidence="9">
    <location>
        <begin position="232"/>
        <end position="261"/>
    </location>
</feature>
<dbReference type="InterPro" id="IPR015943">
    <property type="entry name" value="WD40/YVTN_repeat-like_dom_sf"/>
</dbReference>
<dbReference type="Pfam" id="PF00271">
    <property type="entry name" value="Helicase_C"/>
    <property type="match status" value="1"/>
</dbReference>
<feature type="region of interest" description="Disordered" evidence="9">
    <location>
        <begin position="376"/>
        <end position="398"/>
    </location>
</feature>
<feature type="domain" description="DEAD-box RNA helicase Q" evidence="12">
    <location>
        <begin position="1031"/>
        <end position="1059"/>
    </location>
</feature>
<dbReference type="GO" id="GO:0005524">
    <property type="term" value="F:ATP binding"/>
    <property type="evidence" value="ECO:0007669"/>
    <property type="project" value="UniProtKB-KW"/>
</dbReference>
<dbReference type="Gene3D" id="2.130.10.10">
    <property type="entry name" value="YVTN repeat-like/Quinoprotein amine dehydrogenase"/>
    <property type="match status" value="1"/>
</dbReference>
<keyword evidence="14" id="KW-1185">Reference proteome</keyword>
<dbReference type="InterPro" id="IPR000629">
    <property type="entry name" value="RNA-helicase_DEAD-box_CS"/>
</dbReference>
<feature type="region of interest" description="Disordered" evidence="9">
    <location>
        <begin position="526"/>
        <end position="549"/>
    </location>
</feature>
<evidence type="ECO:0000256" key="8">
    <source>
        <dbReference type="PROSITE-ProRule" id="PRU00552"/>
    </source>
</evidence>
<protein>
    <recommendedName>
        <fullName evidence="1">RNA helicase</fullName>
        <ecNumber evidence="1">3.6.4.13</ecNumber>
    </recommendedName>
</protein>
<feature type="compositionally biased region" description="Polar residues" evidence="9">
    <location>
        <begin position="1460"/>
        <end position="1473"/>
    </location>
</feature>
<dbReference type="InterPro" id="IPR036322">
    <property type="entry name" value="WD40_repeat_dom_sf"/>
</dbReference>
<dbReference type="Proteomes" id="UP000738359">
    <property type="component" value="Unassembled WGS sequence"/>
</dbReference>
<proteinExistence type="predicted"/>
<dbReference type="PROSITE" id="PS00678">
    <property type="entry name" value="WD_REPEATS_1"/>
    <property type="match status" value="1"/>
</dbReference>
<dbReference type="PROSITE" id="PS51192">
    <property type="entry name" value="HELICASE_ATP_BIND_1"/>
    <property type="match status" value="1"/>
</dbReference>
<evidence type="ECO:0000256" key="4">
    <source>
        <dbReference type="ARBA" id="ARBA00022741"/>
    </source>
</evidence>
<feature type="compositionally biased region" description="Polar residues" evidence="9">
    <location>
        <begin position="382"/>
        <end position="393"/>
    </location>
</feature>
<evidence type="ECO:0000256" key="6">
    <source>
        <dbReference type="ARBA" id="ARBA00022806"/>
    </source>
</evidence>
<dbReference type="PROSITE" id="PS51194">
    <property type="entry name" value="HELICASE_CTER"/>
    <property type="match status" value="1"/>
</dbReference>
<evidence type="ECO:0000256" key="3">
    <source>
        <dbReference type="ARBA" id="ARBA00022737"/>
    </source>
</evidence>
<feature type="compositionally biased region" description="Low complexity" evidence="9">
    <location>
        <begin position="538"/>
        <end position="549"/>
    </location>
</feature>
<keyword evidence="3" id="KW-0677">Repeat</keyword>
<dbReference type="Pfam" id="PF21720">
    <property type="entry name" value="MIOS_WD40"/>
    <property type="match status" value="1"/>
</dbReference>
<dbReference type="Gene3D" id="3.40.50.300">
    <property type="entry name" value="P-loop containing nucleotide triphosphate hydrolases"/>
    <property type="match status" value="2"/>
</dbReference>
<feature type="compositionally biased region" description="Low complexity" evidence="9">
    <location>
        <begin position="232"/>
        <end position="245"/>
    </location>
</feature>
<feature type="domain" description="Helicase ATP-binding" evidence="10">
    <location>
        <begin position="1062"/>
        <end position="1250"/>
    </location>
</feature>
<dbReference type="InterPro" id="IPR001680">
    <property type="entry name" value="WD40_rpt"/>
</dbReference>
<gene>
    <name evidence="13" type="ORF">BGZ70_008669</name>
</gene>
<dbReference type="OrthoDB" id="341486at2759"/>
<dbReference type="Pfam" id="PF00270">
    <property type="entry name" value="DEAD"/>
    <property type="match status" value="1"/>
</dbReference>
<feature type="region of interest" description="Disordered" evidence="9">
    <location>
        <begin position="861"/>
        <end position="886"/>
    </location>
</feature>
<dbReference type="GO" id="GO:0003676">
    <property type="term" value="F:nucleic acid binding"/>
    <property type="evidence" value="ECO:0007669"/>
    <property type="project" value="InterPro"/>
</dbReference>
<evidence type="ECO:0000259" key="10">
    <source>
        <dbReference type="PROSITE" id="PS51192"/>
    </source>
</evidence>
<dbReference type="Pfam" id="PF21719">
    <property type="entry name" value="MIOS_a-sol"/>
    <property type="match status" value="1"/>
</dbReference>
<evidence type="ECO:0000313" key="14">
    <source>
        <dbReference type="Proteomes" id="UP000738359"/>
    </source>
</evidence>
<keyword evidence="2" id="KW-0853">WD repeat</keyword>
<dbReference type="InterPro" id="IPR011545">
    <property type="entry name" value="DEAD/DEAH_box_helicase_dom"/>
</dbReference>
<dbReference type="SMART" id="SM00490">
    <property type="entry name" value="HELICc"/>
    <property type="match status" value="1"/>
</dbReference>
<feature type="compositionally biased region" description="Gly residues" evidence="9">
    <location>
        <begin position="862"/>
        <end position="871"/>
    </location>
</feature>
<dbReference type="FunFam" id="3.40.50.300:FF:000008">
    <property type="entry name" value="ATP-dependent RNA helicase RhlB"/>
    <property type="match status" value="1"/>
</dbReference>
<evidence type="ECO:0000256" key="2">
    <source>
        <dbReference type="ARBA" id="ARBA00022574"/>
    </source>
</evidence>
<dbReference type="PANTHER" id="PTHR47958">
    <property type="entry name" value="ATP-DEPENDENT RNA HELICASE DBP3"/>
    <property type="match status" value="1"/>
</dbReference>
<dbReference type="EC" id="3.6.4.13" evidence="1"/>
<comment type="caution">
    <text evidence="13">The sequence shown here is derived from an EMBL/GenBank/DDBJ whole genome shotgun (WGS) entry which is preliminary data.</text>
</comment>